<name>A0A853ZUQ7_9PSED</name>
<dbReference type="CDD" id="cd06261">
    <property type="entry name" value="TM_PBP2"/>
    <property type="match status" value="1"/>
</dbReference>
<feature type="region of interest" description="Disordered" evidence="8">
    <location>
        <begin position="1"/>
        <end position="21"/>
    </location>
</feature>
<dbReference type="GO" id="GO:0005886">
    <property type="term" value="C:plasma membrane"/>
    <property type="evidence" value="ECO:0007669"/>
    <property type="project" value="UniProtKB-SubCell"/>
</dbReference>
<dbReference type="AlphaFoldDB" id="A0A853ZUQ7"/>
<evidence type="ECO:0000256" key="3">
    <source>
        <dbReference type="ARBA" id="ARBA00022475"/>
    </source>
</evidence>
<comment type="subcellular location">
    <subcellularLocation>
        <location evidence="1 7">Cell membrane</location>
        <topology evidence="1 7">Multi-pass membrane protein</topology>
    </subcellularLocation>
</comment>
<evidence type="ECO:0000313" key="10">
    <source>
        <dbReference type="EMBL" id="OKA19188.1"/>
    </source>
</evidence>
<keyword evidence="3" id="KW-1003">Cell membrane</keyword>
<dbReference type="EMBL" id="MPJD01000033">
    <property type="protein sequence ID" value="OKA19188.1"/>
    <property type="molecule type" value="Genomic_DNA"/>
</dbReference>
<dbReference type="GO" id="GO:0042918">
    <property type="term" value="P:alkanesulfonate transmembrane transport"/>
    <property type="evidence" value="ECO:0007669"/>
    <property type="project" value="UniProtKB-ARBA"/>
</dbReference>
<dbReference type="Pfam" id="PF00528">
    <property type="entry name" value="BPD_transp_1"/>
    <property type="match status" value="1"/>
</dbReference>
<evidence type="ECO:0000256" key="1">
    <source>
        <dbReference type="ARBA" id="ARBA00004651"/>
    </source>
</evidence>
<sequence>MARAQTARPEPYSAPAIPRDNIKRLPPAPIRPVRKVEVARTSDGFARLRRYSEPWLLPLVLLGLWYLGVERGWLSEQVLPPPAYVYQTLSDLIASGDLWINALASMQRVVLGFALGASIGVVLGAAMGLSRTVEDYLLPTFNALVQIPVLAWLPFALLVFGIGEPLKYVLIAKAATVPITLCTLQAFHQAPKGLLEVGRAYGFSRWQSVVGIVLPAAVPTLFTGLRLGFTKAWLSLVVVELVASSEGLGYLIVYGRQLFQLDLVMAAVVVVGAVGLFIDRGFDYVERRLNRGRPGAAGAQS</sequence>
<organism evidence="10 11">
    <name type="scientific">Pseudomonas versuta</name>
    <dbReference type="NCBI Taxonomy" id="1788301"/>
    <lineage>
        <taxon>Bacteria</taxon>
        <taxon>Pseudomonadati</taxon>
        <taxon>Pseudomonadota</taxon>
        <taxon>Gammaproteobacteria</taxon>
        <taxon>Pseudomonadales</taxon>
        <taxon>Pseudomonadaceae</taxon>
        <taxon>Pseudomonas</taxon>
    </lineage>
</organism>
<evidence type="ECO:0000259" key="9">
    <source>
        <dbReference type="PROSITE" id="PS50928"/>
    </source>
</evidence>
<comment type="caution">
    <text evidence="10">The sequence shown here is derived from an EMBL/GenBank/DDBJ whole genome shotgun (WGS) entry which is preliminary data.</text>
</comment>
<comment type="similarity">
    <text evidence="7">Belongs to the binding-protein-dependent transport system permease family.</text>
</comment>
<evidence type="ECO:0000313" key="11">
    <source>
        <dbReference type="Proteomes" id="UP000185990"/>
    </source>
</evidence>
<dbReference type="RefSeq" id="WP_073510254.1">
    <property type="nucleotide sequence ID" value="NZ_MPJD01000033.1"/>
</dbReference>
<feature type="transmembrane region" description="Helical" evidence="7">
    <location>
        <begin position="168"/>
        <end position="187"/>
    </location>
</feature>
<reference evidence="10 11" key="1">
    <citation type="submission" date="2016-11" db="EMBL/GenBank/DDBJ databases">
        <title>Draft genome of Pseudomonas versuta A4R1.12.</title>
        <authorList>
            <person name="See-Too W.-S."/>
        </authorList>
    </citation>
    <scope>NUCLEOTIDE SEQUENCE [LARGE SCALE GENOMIC DNA]</scope>
    <source>
        <strain evidence="10 11">A4R1.12</strain>
    </source>
</reference>
<evidence type="ECO:0000256" key="2">
    <source>
        <dbReference type="ARBA" id="ARBA00022448"/>
    </source>
</evidence>
<evidence type="ECO:0000256" key="5">
    <source>
        <dbReference type="ARBA" id="ARBA00022989"/>
    </source>
</evidence>
<dbReference type="PROSITE" id="PS50928">
    <property type="entry name" value="ABC_TM1"/>
    <property type="match status" value="1"/>
</dbReference>
<keyword evidence="6 7" id="KW-0472">Membrane</keyword>
<dbReference type="Proteomes" id="UP000185990">
    <property type="component" value="Unassembled WGS sequence"/>
</dbReference>
<accession>A0A853ZUQ7</accession>
<dbReference type="PANTHER" id="PTHR30151:SF38">
    <property type="entry name" value="ALIPHATIC SULFONATES TRANSPORT PERMEASE PROTEIN SSUC-RELATED"/>
    <property type="match status" value="1"/>
</dbReference>
<dbReference type="PANTHER" id="PTHR30151">
    <property type="entry name" value="ALKANE SULFONATE ABC TRANSPORTER-RELATED, MEMBRANE SUBUNIT"/>
    <property type="match status" value="1"/>
</dbReference>
<feature type="domain" description="ABC transmembrane type-1" evidence="9">
    <location>
        <begin position="98"/>
        <end position="282"/>
    </location>
</feature>
<evidence type="ECO:0000256" key="7">
    <source>
        <dbReference type="RuleBase" id="RU363032"/>
    </source>
</evidence>
<evidence type="ECO:0000256" key="8">
    <source>
        <dbReference type="SAM" id="MobiDB-lite"/>
    </source>
</evidence>
<dbReference type="InterPro" id="IPR035906">
    <property type="entry name" value="MetI-like_sf"/>
</dbReference>
<feature type="transmembrane region" description="Helical" evidence="7">
    <location>
        <begin position="208"/>
        <end position="227"/>
    </location>
</feature>
<gene>
    <name evidence="10" type="ORF">BOH74_18535</name>
</gene>
<evidence type="ECO:0000256" key="6">
    <source>
        <dbReference type="ARBA" id="ARBA00023136"/>
    </source>
</evidence>
<dbReference type="SUPFAM" id="SSF161098">
    <property type="entry name" value="MetI-like"/>
    <property type="match status" value="1"/>
</dbReference>
<feature type="transmembrane region" description="Helical" evidence="7">
    <location>
        <begin position="233"/>
        <end position="254"/>
    </location>
</feature>
<keyword evidence="4 7" id="KW-0812">Transmembrane</keyword>
<proteinExistence type="inferred from homology"/>
<protein>
    <submittedName>
        <fullName evidence="10">Sulfonate ABC transporter</fullName>
    </submittedName>
</protein>
<feature type="transmembrane region" description="Helical" evidence="7">
    <location>
        <begin position="141"/>
        <end position="162"/>
    </location>
</feature>
<feature type="transmembrane region" description="Helical" evidence="7">
    <location>
        <begin position="109"/>
        <end position="129"/>
    </location>
</feature>
<dbReference type="InterPro" id="IPR000515">
    <property type="entry name" value="MetI-like"/>
</dbReference>
<dbReference type="Gene3D" id="1.10.3720.10">
    <property type="entry name" value="MetI-like"/>
    <property type="match status" value="1"/>
</dbReference>
<feature type="transmembrane region" description="Helical" evidence="7">
    <location>
        <begin position="261"/>
        <end position="278"/>
    </location>
</feature>
<keyword evidence="2 7" id="KW-0813">Transport</keyword>
<evidence type="ECO:0000256" key="4">
    <source>
        <dbReference type="ARBA" id="ARBA00022692"/>
    </source>
</evidence>
<keyword evidence="5 7" id="KW-1133">Transmembrane helix</keyword>
<dbReference type="FunFam" id="1.10.3720.10:FF:000003">
    <property type="entry name" value="Aliphatic sulfonate ABC transporter permease"/>
    <property type="match status" value="1"/>
</dbReference>